<dbReference type="PANTHER" id="PTHR18861">
    <property type="entry name" value="ELKS/RAB6-INTERACTING/CAST PROTEIN"/>
    <property type="match status" value="1"/>
</dbReference>
<feature type="compositionally biased region" description="Polar residues" evidence="10">
    <location>
        <begin position="154"/>
        <end position="166"/>
    </location>
</feature>
<keyword evidence="3" id="KW-0597">Phosphoprotein</keyword>
<feature type="coiled-coil region" evidence="9">
    <location>
        <begin position="296"/>
        <end position="351"/>
    </location>
</feature>
<evidence type="ECO:0000256" key="6">
    <source>
        <dbReference type="ARBA" id="ARBA00023212"/>
    </source>
</evidence>
<dbReference type="GO" id="GO:0007274">
    <property type="term" value="P:neuromuscular synaptic transmission"/>
    <property type="evidence" value="ECO:0007669"/>
    <property type="project" value="TreeGrafter"/>
</dbReference>
<feature type="region of interest" description="Disordered" evidence="10">
    <location>
        <begin position="122"/>
        <end position="166"/>
    </location>
</feature>
<evidence type="ECO:0000256" key="8">
    <source>
        <dbReference type="ARBA" id="ARBA00034106"/>
    </source>
</evidence>
<dbReference type="Gene3D" id="1.10.287.1490">
    <property type="match status" value="1"/>
</dbReference>
<evidence type="ECO:0000256" key="5">
    <source>
        <dbReference type="ARBA" id="ARBA00023054"/>
    </source>
</evidence>
<protein>
    <submittedName>
        <fullName evidence="12">Uncharacterized protein</fullName>
    </submittedName>
</protein>
<dbReference type="GO" id="GO:0030424">
    <property type="term" value="C:axon"/>
    <property type="evidence" value="ECO:0007669"/>
    <property type="project" value="UniProtKB-SubCell"/>
</dbReference>
<comment type="subcellular location">
    <subcellularLocation>
        <location evidence="1">Cytoplasm</location>
        <location evidence="1">Cytoskeleton</location>
    </subcellularLocation>
    <subcellularLocation>
        <location evidence="8">Presynapse</location>
    </subcellularLocation>
</comment>
<keyword evidence="6" id="KW-0206">Cytoskeleton</keyword>
<evidence type="ECO:0000256" key="10">
    <source>
        <dbReference type="SAM" id="MobiDB-lite"/>
    </source>
</evidence>
<feature type="compositionally biased region" description="Basic and acidic residues" evidence="10">
    <location>
        <begin position="122"/>
        <end position="135"/>
    </location>
</feature>
<evidence type="ECO:0000256" key="7">
    <source>
        <dbReference type="ARBA" id="ARBA00023273"/>
    </source>
</evidence>
<dbReference type="AlphaFoldDB" id="A0AAF3EMT8"/>
<dbReference type="GO" id="GO:0048788">
    <property type="term" value="C:cytoskeleton of presynaptic active zone"/>
    <property type="evidence" value="ECO:0007669"/>
    <property type="project" value="TreeGrafter"/>
</dbReference>
<evidence type="ECO:0000256" key="2">
    <source>
        <dbReference type="ARBA" id="ARBA00022490"/>
    </source>
</evidence>
<proteinExistence type="predicted"/>
<evidence type="ECO:0000256" key="3">
    <source>
        <dbReference type="ARBA" id="ARBA00022553"/>
    </source>
</evidence>
<keyword evidence="11" id="KW-1185">Reference proteome</keyword>
<dbReference type="InterPro" id="IPR019323">
    <property type="entry name" value="ELKS/CAST"/>
</dbReference>
<organism evidence="11 12">
    <name type="scientific">Mesorhabditis belari</name>
    <dbReference type="NCBI Taxonomy" id="2138241"/>
    <lineage>
        <taxon>Eukaryota</taxon>
        <taxon>Metazoa</taxon>
        <taxon>Ecdysozoa</taxon>
        <taxon>Nematoda</taxon>
        <taxon>Chromadorea</taxon>
        <taxon>Rhabditida</taxon>
        <taxon>Rhabditina</taxon>
        <taxon>Rhabditomorpha</taxon>
        <taxon>Rhabditoidea</taxon>
        <taxon>Rhabditidae</taxon>
        <taxon>Mesorhabditinae</taxon>
        <taxon>Mesorhabditis</taxon>
    </lineage>
</organism>
<reference evidence="12" key="1">
    <citation type="submission" date="2024-02" db="UniProtKB">
        <authorList>
            <consortium name="WormBaseParasite"/>
        </authorList>
    </citation>
    <scope>IDENTIFICATION</scope>
</reference>
<evidence type="ECO:0000313" key="11">
    <source>
        <dbReference type="Proteomes" id="UP000887575"/>
    </source>
</evidence>
<sequence>MPRIVSLGHFNIAKEILADQSSVSRLGEGRLEGRRFQQSSRTPMEHIYGANTSSDRYYGGSGAAGVGSSSGAPPPPPPHQFAPSSSNVVGPAPSSGRQAMLDRRNPLIRQHRSMDIEGVISDHHQQHQQQHRLDDFQPLSVATSGYSRDGPSSYMRSSGPLSNPTASGQRYWNDTALRYDGDQLGGGLSLQQEFAQLKSDYATNLEKLNQTMNSIRQFWSPELKRERQMRREEATRIAQLERMLAAAGGSAASVVGGNAALQMEIAARDERIRQLTAMLDEQGPSGMLSAVNEIRYRELEQTVEHLQEMVKQAHSGDQSGRFALETALRRLDEKNERIARMEEELTHFRAIRSQQPRDFTDKTVSNHDLVTMRMKMERSEIELSERKQELASCQVRLHDFEDENMELKSHLQAFRDNSNVKEHTNTILQGDVEALRKKLEAKHQMVEQRDGQILRLEKDLRDCRNEGADRLENVRQTELRMTQVVGRLDGLENTLRDKDNEIDRMKQRLMSHPDVIKEKELMGRIEKLMEEKRQLEALVDDLRRTGDKERQQQLETYQTEANQLKANIENLQKELADRDILLESQNEKIGDLGKEVQAAKDRLTAAMVDKGADELRKDLEQARSEIDKLLKMVRALEREKDQIISQYKQLRGSVNREARGEPMTPEGALKIDGRTGLVAANPIQQHSQQQKRIEELEEALRESVSITAEREVHLAQQKHLMGQVSQQFTESKREIQELKRRMAETGGPDREATMRAIDAERRQHVEQLLQLKQETLLAAIQEKDAHLALLEKGRAPREEIETVRRHRDALIAQLKQENERRTLMMCADQGTVNNLAKQIVAQGSQGPIIGMGAPILPLSSSSHPIHVQQYNAPIGMLGPPSKPPSRAAGDLMATSAEMDDSEGIWA</sequence>
<feature type="region of interest" description="Disordered" evidence="10">
    <location>
        <begin position="33"/>
        <end position="98"/>
    </location>
</feature>
<evidence type="ECO:0000256" key="4">
    <source>
        <dbReference type="ARBA" id="ARBA00023018"/>
    </source>
</evidence>
<name>A0AAF3EMT8_9BILA</name>
<dbReference type="Proteomes" id="UP000887575">
    <property type="component" value="Unassembled WGS sequence"/>
</dbReference>
<dbReference type="Pfam" id="PF10174">
    <property type="entry name" value="Cast"/>
    <property type="match status" value="2"/>
</dbReference>
<evidence type="ECO:0000313" key="12">
    <source>
        <dbReference type="WBParaSite" id="MBELARI_LOCUS15361"/>
    </source>
</evidence>
<evidence type="ECO:0000256" key="9">
    <source>
        <dbReference type="SAM" id="Coils"/>
    </source>
</evidence>
<keyword evidence="2" id="KW-0963">Cytoplasm</keyword>
<feature type="coiled-coil region" evidence="9">
    <location>
        <begin position="683"/>
        <end position="774"/>
    </location>
</feature>
<feature type="coiled-coil region" evidence="9">
    <location>
        <begin position="488"/>
        <end position="653"/>
    </location>
</feature>
<keyword evidence="7" id="KW-0966">Cell projection</keyword>
<dbReference type="GO" id="GO:0048167">
    <property type="term" value="P:regulation of synaptic plasticity"/>
    <property type="evidence" value="ECO:0007669"/>
    <property type="project" value="TreeGrafter"/>
</dbReference>
<evidence type="ECO:0000256" key="1">
    <source>
        <dbReference type="ARBA" id="ARBA00004245"/>
    </source>
</evidence>
<dbReference type="PANTHER" id="PTHR18861:SF0">
    <property type="entry name" value="BRUCHPILOT, ISOFORM J"/>
    <property type="match status" value="1"/>
</dbReference>
<accession>A0AAF3EMT8</accession>
<keyword evidence="4" id="KW-0770">Synapse</keyword>
<dbReference type="GO" id="GO:0098882">
    <property type="term" value="F:structural constituent of presynaptic active zone"/>
    <property type="evidence" value="ECO:0007669"/>
    <property type="project" value="TreeGrafter"/>
</dbReference>
<dbReference type="WBParaSite" id="MBELARI_LOCUS15361">
    <property type="protein sequence ID" value="MBELARI_LOCUS15361"/>
    <property type="gene ID" value="MBELARI_LOCUS15361"/>
</dbReference>
<keyword evidence="5 9" id="KW-0175">Coiled coil</keyword>